<dbReference type="AlphaFoldDB" id="A0A9P9FP28"/>
<dbReference type="Proteomes" id="UP000738349">
    <property type="component" value="Unassembled WGS sequence"/>
</dbReference>
<dbReference type="OrthoDB" id="5222339at2759"/>
<organism evidence="2 3">
    <name type="scientific">Dactylonectria macrodidyma</name>
    <dbReference type="NCBI Taxonomy" id="307937"/>
    <lineage>
        <taxon>Eukaryota</taxon>
        <taxon>Fungi</taxon>
        <taxon>Dikarya</taxon>
        <taxon>Ascomycota</taxon>
        <taxon>Pezizomycotina</taxon>
        <taxon>Sordariomycetes</taxon>
        <taxon>Hypocreomycetidae</taxon>
        <taxon>Hypocreales</taxon>
        <taxon>Nectriaceae</taxon>
        <taxon>Dactylonectria</taxon>
    </lineage>
</organism>
<evidence type="ECO:0008006" key="4">
    <source>
        <dbReference type="Google" id="ProtNLM"/>
    </source>
</evidence>
<evidence type="ECO:0000313" key="3">
    <source>
        <dbReference type="Proteomes" id="UP000738349"/>
    </source>
</evidence>
<feature type="region of interest" description="Disordered" evidence="1">
    <location>
        <begin position="25"/>
        <end position="178"/>
    </location>
</feature>
<comment type="caution">
    <text evidence="2">The sequence shown here is derived from an EMBL/GenBank/DDBJ whole genome shotgun (WGS) entry which is preliminary data.</text>
</comment>
<evidence type="ECO:0000256" key="1">
    <source>
        <dbReference type="SAM" id="MobiDB-lite"/>
    </source>
</evidence>
<keyword evidence="3" id="KW-1185">Reference proteome</keyword>
<feature type="compositionally biased region" description="Low complexity" evidence="1">
    <location>
        <begin position="48"/>
        <end position="70"/>
    </location>
</feature>
<proteinExistence type="predicted"/>
<feature type="compositionally biased region" description="Basic and acidic residues" evidence="1">
    <location>
        <begin position="72"/>
        <end position="81"/>
    </location>
</feature>
<name>A0A9P9FP28_9HYPO</name>
<dbReference type="EMBL" id="JAGMUV010000002">
    <property type="protein sequence ID" value="KAH7170487.1"/>
    <property type="molecule type" value="Genomic_DNA"/>
</dbReference>
<protein>
    <recommendedName>
        <fullName evidence="4">DRBM domain-containing protein</fullName>
    </recommendedName>
</protein>
<accession>A0A9P9FP28</accession>
<sequence length="267" mass="29866">MIEPSTGQTRFRAWYQIPDIKGRFPREGFGYGNGEAAPTFSQKRKAKQFAARQAMAWLSSSSRSGASSGSHVNDDAVKEEQAENDDYDYDVGMNENYNDNHSGKGKGRDEFNDNGGYLHQPPSPQNSLGRNKIRIGDAEGQNGASIAPPGQTSRTPEMPRSGNNSNSYANEDEETESPSLFKRIEKKCKNLGIDPPKYNIKLDEAGRWYGQPSLWADGRMPGDMGVVRDILSKEQAKIEMAEQVFAWLVGEERIRKKNMKTMLNSRF</sequence>
<reference evidence="2" key="1">
    <citation type="journal article" date="2021" name="Nat. Commun.">
        <title>Genetic determinants of endophytism in the Arabidopsis root mycobiome.</title>
        <authorList>
            <person name="Mesny F."/>
            <person name="Miyauchi S."/>
            <person name="Thiergart T."/>
            <person name="Pickel B."/>
            <person name="Atanasova L."/>
            <person name="Karlsson M."/>
            <person name="Huettel B."/>
            <person name="Barry K.W."/>
            <person name="Haridas S."/>
            <person name="Chen C."/>
            <person name="Bauer D."/>
            <person name="Andreopoulos W."/>
            <person name="Pangilinan J."/>
            <person name="LaButti K."/>
            <person name="Riley R."/>
            <person name="Lipzen A."/>
            <person name="Clum A."/>
            <person name="Drula E."/>
            <person name="Henrissat B."/>
            <person name="Kohler A."/>
            <person name="Grigoriev I.V."/>
            <person name="Martin F.M."/>
            <person name="Hacquard S."/>
        </authorList>
    </citation>
    <scope>NUCLEOTIDE SEQUENCE</scope>
    <source>
        <strain evidence="2">MPI-CAGE-AT-0147</strain>
    </source>
</reference>
<evidence type="ECO:0000313" key="2">
    <source>
        <dbReference type="EMBL" id="KAH7170487.1"/>
    </source>
</evidence>
<feature type="compositionally biased region" description="Polar residues" evidence="1">
    <location>
        <begin position="150"/>
        <end position="169"/>
    </location>
</feature>
<gene>
    <name evidence="2" type="ORF">EDB81DRAFT_167094</name>
</gene>